<feature type="non-terminal residue" evidence="1">
    <location>
        <position position="1"/>
    </location>
</feature>
<evidence type="ECO:0000313" key="1">
    <source>
        <dbReference type="EMBL" id="KAK3062226.1"/>
    </source>
</evidence>
<accession>A0ACC3D5X8</accession>
<dbReference type="EMBL" id="JAWDJW010007404">
    <property type="protein sequence ID" value="KAK3062226.1"/>
    <property type="molecule type" value="Genomic_DNA"/>
</dbReference>
<gene>
    <name evidence="1" type="primary">LSP1_1</name>
    <name evidence="1" type="ORF">LTS18_004566</name>
</gene>
<comment type="caution">
    <text evidence="1">The sequence shown here is derived from an EMBL/GenBank/DDBJ whole genome shotgun (WGS) entry which is preliminary data.</text>
</comment>
<sequence length="242" mass="26709">QEDAFAAGLEEYRSVLKDIRNTESSVQPSRDHKAKVSDEIAKLKYKEPTSTKIPQLEQELVRAEAQSLVAEAQLTNITRQKLKEAYSIHLGAVIERSEKQALLAKQARRVLALLDDTPVVPGDTPPAYEGAESARQILNEAEDELRSWKPTWEDDDLSSNMNQMRLTDGGVPEAHEDHAAEVERREYEQAQDMGADASNASTAYTSNISRADASNVSTAYTSNVSRADPETISLDTYNATTA</sequence>
<protein>
    <submittedName>
        <fullName evidence="1">Lipid-binding protein</fullName>
    </submittedName>
</protein>
<dbReference type="Proteomes" id="UP001186974">
    <property type="component" value="Unassembled WGS sequence"/>
</dbReference>
<name>A0ACC3D5X8_9PEZI</name>
<evidence type="ECO:0000313" key="2">
    <source>
        <dbReference type="Proteomes" id="UP001186974"/>
    </source>
</evidence>
<reference evidence="1" key="1">
    <citation type="submission" date="2024-09" db="EMBL/GenBank/DDBJ databases">
        <title>Black Yeasts Isolated from many extreme environments.</title>
        <authorList>
            <person name="Coleine C."/>
            <person name="Stajich J.E."/>
            <person name="Selbmann L."/>
        </authorList>
    </citation>
    <scope>NUCLEOTIDE SEQUENCE</scope>
    <source>
        <strain evidence="1">CCFEE 5737</strain>
    </source>
</reference>
<proteinExistence type="predicted"/>
<keyword evidence="2" id="KW-1185">Reference proteome</keyword>
<organism evidence="1 2">
    <name type="scientific">Coniosporium uncinatum</name>
    <dbReference type="NCBI Taxonomy" id="93489"/>
    <lineage>
        <taxon>Eukaryota</taxon>
        <taxon>Fungi</taxon>
        <taxon>Dikarya</taxon>
        <taxon>Ascomycota</taxon>
        <taxon>Pezizomycotina</taxon>
        <taxon>Dothideomycetes</taxon>
        <taxon>Dothideomycetes incertae sedis</taxon>
        <taxon>Coniosporium</taxon>
    </lineage>
</organism>